<organism evidence="2 3">
    <name type="scientific">Cymbomonas tetramitiformis</name>
    <dbReference type="NCBI Taxonomy" id="36881"/>
    <lineage>
        <taxon>Eukaryota</taxon>
        <taxon>Viridiplantae</taxon>
        <taxon>Chlorophyta</taxon>
        <taxon>Pyramimonadophyceae</taxon>
        <taxon>Pyramimonadales</taxon>
        <taxon>Pyramimonadaceae</taxon>
        <taxon>Cymbomonas</taxon>
    </lineage>
</organism>
<sequence length="279" mass="31711">MGQPISANVLEVSKLRCNEMSRLKADNAFAMQTLTEAEGKLKESLSGVVHLKEARELAADELSAIRSKVGSILRREGSEAPAVRELVRKPLPLPEDFIPRLLDLQEEPVEPEKDGEEGSEEEWTDDEKEPVAATRRSRVSESKGLVDSDEEDFVVEAKTPWFSPYVEKCGLYRLRIVNKFGRYLMVCQDNKELIKYRTTDRTIVYTCNICGFIQAYNSMMRGCRHCNYDICEYCWGQKPVISKHAQALREEKVEPVRVGISSMRVSIFLQVCCMNAFSA</sequence>
<feature type="compositionally biased region" description="Acidic residues" evidence="1">
    <location>
        <begin position="104"/>
        <end position="128"/>
    </location>
</feature>
<proteinExistence type="predicted"/>
<dbReference type="AlphaFoldDB" id="A0AAE0FX69"/>
<dbReference type="Proteomes" id="UP001190700">
    <property type="component" value="Unassembled WGS sequence"/>
</dbReference>
<evidence type="ECO:0000256" key="1">
    <source>
        <dbReference type="SAM" id="MobiDB-lite"/>
    </source>
</evidence>
<accession>A0AAE0FX69</accession>
<evidence type="ECO:0000313" key="2">
    <source>
        <dbReference type="EMBL" id="KAK3267652.1"/>
    </source>
</evidence>
<keyword evidence="3" id="KW-1185">Reference proteome</keyword>
<dbReference type="EMBL" id="LGRX02012279">
    <property type="protein sequence ID" value="KAK3267652.1"/>
    <property type="molecule type" value="Genomic_DNA"/>
</dbReference>
<reference evidence="2 3" key="1">
    <citation type="journal article" date="2015" name="Genome Biol. Evol.">
        <title>Comparative Genomics of a Bacterivorous Green Alga Reveals Evolutionary Causalities and Consequences of Phago-Mixotrophic Mode of Nutrition.</title>
        <authorList>
            <person name="Burns J.A."/>
            <person name="Paasch A."/>
            <person name="Narechania A."/>
            <person name="Kim E."/>
        </authorList>
    </citation>
    <scope>NUCLEOTIDE SEQUENCE [LARGE SCALE GENOMIC DNA]</scope>
    <source>
        <strain evidence="2 3">PLY_AMNH</strain>
    </source>
</reference>
<protein>
    <submittedName>
        <fullName evidence="2">Uncharacterized protein</fullName>
    </submittedName>
</protein>
<comment type="caution">
    <text evidence="2">The sequence shown here is derived from an EMBL/GenBank/DDBJ whole genome shotgun (WGS) entry which is preliminary data.</text>
</comment>
<feature type="region of interest" description="Disordered" evidence="1">
    <location>
        <begin position="102"/>
        <end position="143"/>
    </location>
</feature>
<name>A0AAE0FX69_9CHLO</name>
<gene>
    <name evidence="2" type="ORF">CYMTET_23806</name>
</gene>
<evidence type="ECO:0000313" key="3">
    <source>
        <dbReference type="Proteomes" id="UP001190700"/>
    </source>
</evidence>